<dbReference type="Gene3D" id="3.30.70.270">
    <property type="match status" value="1"/>
</dbReference>
<sequence length="521" mass="60505">MTLSQMTIYIAVYILPALYLFGMACVVISQQPNRLENRLVAAIVFIYGLLFLEEFFRHLLPISYSAAISKLFLGNLGLLVVGITFHLYTYLTFFRESVKKSVYVYLFYVPFFIVVIALLFDVNLISNTEFVSEGIWYVPVFNLQYYVTITIGNVFIACMFFILVAGYLKTSIAHQKSLLRFLMISTAVVFMLNIVLGYTNFGENVPPYTYIYEGLIFSIFLSISVLRYGLLPDISKRYETLFNLSPIAIMTVSSSWDILEINEYAKQQLRLHPKTTPNFMQFVQTKNNQNLLRKLTFDLQENEIIHDYRMTFEMPQRRRVMHVAIDASVVQMKEDKIYYFMWRDVSEEVEKEKVIMHLAYHDTLTELHNRTYFVMKVRHILAEMVRNENGNAAIVLLDLNNFKEINDAYGHAVGDEVLRHAANLLKKLARKSDLVARLGGDEFILFLPDYETDASVYEWTTRLRSMFATSSYENPAISVRVEPSIGIAFYSEDLRTFEELYHVADLNMYADKECIKNGLRS</sequence>
<feature type="transmembrane region" description="Helical" evidence="1">
    <location>
        <begin position="72"/>
        <end position="91"/>
    </location>
</feature>
<dbReference type="InterPro" id="IPR029787">
    <property type="entry name" value="Nucleotide_cyclase"/>
</dbReference>
<evidence type="ECO:0000256" key="1">
    <source>
        <dbReference type="SAM" id="Phobius"/>
    </source>
</evidence>
<feature type="transmembrane region" description="Helical" evidence="1">
    <location>
        <begin position="39"/>
        <end position="60"/>
    </location>
</feature>
<feature type="transmembrane region" description="Helical" evidence="1">
    <location>
        <begin position="178"/>
        <end position="198"/>
    </location>
</feature>
<evidence type="ECO:0000259" key="2">
    <source>
        <dbReference type="PROSITE" id="PS50887"/>
    </source>
</evidence>
<dbReference type="RefSeq" id="WP_142607299.1">
    <property type="nucleotide sequence ID" value="NZ_VDGG01000017.1"/>
</dbReference>
<feature type="transmembrane region" description="Helical" evidence="1">
    <location>
        <begin position="210"/>
        <end position="230"/>
    </location>
</feature>
<feature type="transmembrane region" description="Helical" evidence="1">
    <location>
        <begin position="103"/>
        <end position="125"/>
    </location>
</feature>
<dbReference type="CDD" id="cd01949">
    <property type="entry name" value="GGDEF"/>
    <property type="match status" value="1"/>
</dbReference>
<keyword evidence="1" id="KW-0812">Transmembrane</keyword>
<protein>
    <submittedName>
        <fullName evidence="3">Diguanylate cyclase</fullName>
    </submittedName>
</protein>
<dbReference type="PANTHER" id="PTHR46663:SF2">
    <property type="entry name" value="GGDEF DOMAIN-CONTAINING PROTEIN"/>
    <property type="match status" value="1"/>
</dbReference>
<dbReference type="InterPro" id="IPR043128">
    <property type="entry name" value="Rev_trsase/Diguanyl_cyclase"/>
</dbReference>
<keyword evidence="1" id="KW-1133">Transmembrane helix</keyword>
<dbReference type="Gene3D" id="3.30.450.20">
    <property type="entry name" value="PAS domain"/>
    <property type="match status" value="1"/>
</dbReference>
<dbReference type="NCBIfam" id="TIGR00254">
    <property type="entry name" value="GGDEF"/>
    <property type="match status" value="1"/>
</dbReference>
<proteinExistence type="predicted"/>
<reference evidence="3 4" key="1">
    <citation type="submission" date="2019-05" db="EMBL/GenBank/DDBJ databases">
        <title>Psychrobacillus vulpis sp. nov., a new species isolated from feces of a red fox that inhabits in The Tablas de Daimiel Natural Park, Albacete, Spain.</title>
        <authorList>
            <person name="Rodriguez M."/>
            <person name="Reina J.C."/>
            <person name="Bejar V."/>
            <person name="Llamas I."/>
        </authorList>
    </citation>
    <scope>NUCLEOTIDE SEQUENCE [LARGE SCALE GENOMIC DNA]</scope>
    <source>
        <strain evidence="3 4">NHI-2</strain>
    </source>
</reference>
<dbReference type="EMBL" id="VDGG01000017">
    <property type="protein sequence ID" value="TQR14832.1"/>
    <property type="molecule type" value="Genomic_DNA"/>
</dbReference>
<keyword evidence="1" id="KW-0472">Membrane</keyword>
<dbReference type="Proteomes" id="UP000318937">
    <property type="component" value="Unassembled WGS sequence"/>
</dbReference>
<feature type="transmembrane region" description="Helical" evidence="1">
    <location>
        <begin position="6"/>
        <end position="27"/>
    </location>
</feature>
<dbReference type="SMART" id="SM00267">
    <property type="entry name" value="GGDEF"/>
    <property type="match status" value="1"/>
</dbReference>
<keyword evidence="4" id="KW-1185">Reference proteome</keyword>
<dbReference type="PANTHER" id="PTHR46663">
    <property type="entry name" value="DIGUANYLATE CYCLASE DGCT-RELATED"/>
    <property type="match status" value="1"/>
</dbReference>
<comment type="caution">
    <text evidence="3">The sequence shown here is derived from an EMBL/GenBank/DDBJ whole genome shotgun (WGS) entry which is preliminary data.</text>
</comment>
<dbReference type="InterPro" id="IPR000160">
    <property type="entry name" value="GGDEF_dom"/>
</dbReference>
<accession>A0A544TBI8</accession>
<evidence type="ECO:0000313" key="3">
    <source>
        <dbReference type="EMBL" id="TQR14832.1"/>
    </source>
</evidence>
<feature type="domain" description="GGDEF" evidence="2">
    <location>
        <begin position="390"/>
        <end position="521"/>
    </location>
</feature>
<dbReference type="Pfam" id="PF00990">
    <property type="entry name" value="GGDEF"/>
    <property type="match status" value="1"/>
</dbReference>
<dbReference type="SUPFAM" id="SSF55073">
    <property type="entry name" value="Nucleotide cyclase"/>
    <property type="match status" value="1"/>
</dbReference>
<feature type="transmembrane region" description="Helical" evidence="1">
    <location>
        <begin position="145"/>
        <end position="166"/>
    </location>
</feature>
<dbReference type="PROSITE" id="PS50887">
    <property type="entry name" value="GGDEF"/>
    <property type="match status" value="1"/>
</dbReference>
<dbReference type="InterPro" id="IPR052163">
    <property type="entry name" value="DGC-Regulatory_Protein"/>
</dbReference>
<dbReference type="OrthoDB" id="9759607at2"/>
<dbReference type="AlphaFoldDB" id="A0A544TBI8"/>
<gene>
    <name evidence="3" type="ORF">FG383_10145</name>
</gene>
<name>A0A544TBI8_9BACI</name>
<evidence type="ECO:0000313" key="4">
    <source>
        <dbReference type="Proteomes" id="UP000318937"/>
    </source>
</evidence>
<organism evidence="3 4">
    <name type="scientific">Psychrobacillus soli</name>
    <dbReference type="NCBI Taxonomy" id="1543965"/>
    <lineage>
        <taxon>Bacteria</taxon>
        <taxon>Bacillati</taxon>
        <taxon>Bacillota</taxon>
        <taxon>Bacilli</taxon>
        <taxon>Bacillales</taxon>
        <taxon>Bacillaceae</taxon>
        <taxon>Psychrobacillus</taxon>
    </lineage>
</organism>